<dbReference type="Pfam" id="PF08007">
    <property type="entry name" value="JmjC_2"/>
    <property type="match status" value="1"/>
</dbReference>
<feature type="domain" description="JmjC" evidence="1">
    <location>
        <begin position="43"/>
        <end position="193"/>
    </location>
</feature>
<name>A0A382MYZ9_9ZZZZ</name>
<feature type="non-terminal residue" evidence="2">
    <location>
        <position position="1"/>
    </location>
</feature>
<dbReference type="SUPFAM" id="SSF51197">
    <property type="entry name" value="Clavaminate synthase-like"/>
    <property type="match status" value="1"/>
</dbReference>
<accession>A0A382MYZ9</accession>
<evidence type="ECO:0000313" key="2">
    <source>
        <dbReference type="EMBL" id="SVC53750.1"/>
    </source>
</evidence>
<evidence type="ECO:0000259" key="1">
    <source>
        <dbReference type="PROSITE" id="PS51184"/>
    </source>
</evidence>
<sequence length="247" mass="29469">FSNQDVIALNENSDKEILPMSELINKVNQGKKYRLRANTKIGNQLKEHIDTHYLEQVRGNKKHLFDYLLSFGKTSRQNTLFLSTKECTFSKHAHVISGLIIHLYGNKTWYISKSRERFQSIKYKSLLNPNPLYVTDKDPTEEIALRLEPGDVLYMPAYWFHYTYSYDINISYSHFFTEPIQYYLYKTFLMFTYQAVTNPVHSFIKAIRKEPEEHIFDREEIIDKCNKIRNKTQRDEALQFFKDNDYS</sequence>
<dbReference type="Gene3D" id="2.60.120.650">
    <property type="entry name" value="Cupin"/>
    <property type="match status" value="1"/>
</dbReference>
<protein>
    <recommendedName>
        <fullName evidence="1">JmjC domain-containing protein</fullName>
    </recommendedName>
</protein>
<dbReference type="InterPro" id="IPR003347">
    <property type="entry name" value="JmjC_dom"/>
</dbReference>
<organism evidence="2">
    <name type="scientific">marine metagenome</name>
    <dbReference type="NCBI Taxonomy" id="408172"/>
    <lineage>
        <taxon>unclassified sequences</taxon>
        <taxon>metagenomes</taxon>
        <taxon>ecological metagenomes</taxon>
    </lineage>
</organism>
<dbReference type="EMBL" id="UINC01096675">
    <property type="protein sequence ID" value="SVC53750.1"/>
    <property type="molecule type" value="Genomic_DNA"/>
</dbReference>
<dbReference type="SMART" id="SM00558">
    <property type="entry name" value="JmjC"/>
    <property type="match status" value="1"/>
</dbReference>
<dbReference type="PROSITE" id="PS51184">
    <property type="entry name" value="JMJC"/>
    <property type="match status" value="1"/>
</dbReference>
<dbReference type="AlphaFoldDB" id="A0A382MYZ9"/>
<reference evidence="2" key="1">
    <citation type="submission" date="2018-05" db="EMBL/GenBank/DDBJ databases">
        <authorList>
            <person name="Lanie J.A."/>
            <person name="Ng W.-L."/>
            <person name="Kazmierczak K.M."/>
            <person name="Andrzejewski T.M."/>
            <person name="Davidsen T.M."/>
            <person name="Wayne K.J."/>
            <person name="Tettelin H."/>
            <person name="Glass J.I."/>
            <person name="Rusch D."/>
            <person name="Podicherti R."/>
            <person name="Tsui H.-C.T."/>
            <person name="Winkler M.E."/>
        </authorList>
    </citation>
    <scope>NUCLEOTIDE SEQUENCE</scope>
</reference>
<gene>
    <name evidence="2" type="ORF">METZ01_LOCUS306604</name>
</gene>
<proteinExistence type="predicted"/>